<keyword evidence="4 10" id="KW-1133">Transmembrane helix</keyword>
<feature type="transmembrane region" description="Helical" evidence="10">
    <location>
        <begin position="133"/>
        <end position="151"/>
    </location>
</feature>
<dbReference type="GO" id="GO:0004930">
    <property type="term" value="F:G protein-coupled receptor activity"/>
    <property type="evidence" value="ECO:0007669"/>
    <property type="project" value="UniProtKB-KW"/>
</dbReference>
<name>A0A226F3B6_FOLCA</name>
<evidence type="ECO:0000256" key="3">
    <source>
        <dbReference type="ARBA" id="ARBA00022692"/>
    </source>
</evidence>
<dbReference type="PANTHER" id="PTHR45695:SF9">
    <property type="entry name" value="LEUCOKININ RECEPTOR"/>
    <property type="match status" value="1"/>
</dbReference>
<reference evidence="12 13" key="1">
    <citation type="submission" date="2015-12" db="EMBL/GenBank/DDBJ databases">
        <title>The genome of Folsomia candida.</title>
        <authorList>
            <person name="Faddeeva A."/>
            <person name="Derks M.F."/>
            <person name="Anvar Y."/>
            <person name="Smit S."/>
            <person name="Van Straalen N."/>
            <person name="Roelofs D."/>
        </authorList>
    </citation>
    <scope>NUCLEOTIDE SEQUENCE [LARGE SCALE GENOMIC DNA]</scope>
    <source>
        <strain evidence="12 13">VU population</strain>
        <tissue evidence="12">Whole body</tissue>
    </source>
</reference>
<keyword evidence="6 10" id="KW-0472">Membrane</keyword>
<feature type="transmembrane region" description="Helical" evidence="10">
    <location>
        <begin position="98"/>
        <end position="121"/>
    </location>
</feature>
<feature type="transmembrane region" description="Helical" evidence="10">
    <location>
        <begin position="205"/>
        <end position="225"/>
    </location>
</feature>
<dbReference type="AlphaFoldDB" id="A0A226F3B6"/>
<keyword evidence="8 9" id="KW-0807">Transducer</keyword>
<keyword evidence="13" id="KW-1185">Reference proteome</keyword>
<dbReference type="InterPro" id="IPR017452">
    <property type="entry name" value="GPCR_Rhodpsn_7TM"/>
</dbReference>
<dbReference type="InterPro" id="IPR000276">
    <property type="entry name" value="GPCR_Rhodpsn"/>
</dbReference>
<organism evidence="12 13">
    <name type="scientific">Folsomia candida</name>
    <name type="common">Springtail</name>
    <dbReference type="NCBI Taxonomy" id="158441"/>
    <lineage>
        <taxon>Eukaryota</taxon>
        <taxon>Metazoa</taxon>
        <taxon>Ecdysozoa</taxon>
        <taxon>Arthropoda</taxon>
        <taxon>Hexapoda</taxon>
        <taxon>Collembola</taxon>
        <taxon>Entomobryomorpha</taxon>
        <taxon>Isotomoidea</taxon>
        <taxon>Isotomidae</taxon>
        <taxon>Proisotominae</taxon>
        <taxon>Folsomia</taxon>
    </lineage>
</organism>
<comment type="caution">
    <text evidence="12">The sequence shown here is derived from an EMBL/GenBank/DDBJ whole genome shotgun (WGS) entry which is preliminary data.</text>
</comment>
<dbReference type="GO" id="GO:0005886">
    <property type="term" value="C:plasma membrane"/>
    <property type="evidence" value="ECO:0007669"/>
    <property type="project" value="TreeGrafter"/>
</dbReference>
<feature type="transmembrane region" description="Helical" evidence="10">
    <location>
        <begin position="163"/>
        <end position="184"/>
    </location>
</feature>
<proteinExistence type="inferred from homology"/>
<dbReference type="SUPFAM" id="SSF81321">
    <property type="entry name" value="Family A G protein-coupled receptor-like"/>
    <property type="match status" value="1"/>
</dbReference>
<feature type="transmembrane region" description="Helical" evidence="10">
    <location>
        <begin position="257"/>
        <end position="282"/>
    </location>
</feature>
<comment type="subcellular location">
    <subcellularLocation>
        <location evidence="1">Membrane</location>
        <topology evidence="1">Multi-pass membrane protein</topology>
    </subcellularLocation>
</comment>
<keyword evidence="7 9" id="KW-0675">Receptor</keyword>
<evidence type="ECO:0000256" key="8">
    <source>
        <dbReference type="ARBA" id="ARBA00023224"/>
    </source>
</evidence>
<evidence type="ECO:0000259" key="11">
    <source>
        <dbReference type="PROSITE" id="PS50262"/>
    </source>
</evidence>
<evidence type="ECO:0000256" key="9">
    <source>
        <dbReference type="RuleBase" id="RU000688"/>
    </source>
</evidence>
<feature type="transmembrane region" description="Helical" evidence="10">
    <location>
        <begin position="347"/>
        <end position="372"/>
    </location>
</feature>
<feature type="domain" description="G-protein coupled receptors family 1 profile" evidence="11">
    <location>
        <begin position="112"/>
        <end position="369"/>
    </location>
</feature>
<evidence type="ECO:0000313" key="12">
    <source>
        <dbReference type="EMBL" id="OXA63914.1"/>
    </source>
</evidence>
<dbReference type="SMART" id="SM01381">
    <property type="entry name" value="7TM_GPCR_Srsx"/>
    <property type="match status" value="1"/>
</dbReference>
<evidence type="ECO:0000256" key="1">
    <source>
        <dbReference type="ARBA" id="ARBA00004141"/>
    </source>
</evidence>
<keyword evidence="3 9" id="KW-0812">Transmembrane</keyword>
<feature type="transmembrane region" description="Helical" evidence="10">
    <location>
        <begin position="309"/>
        <end position="327"/>
    </location>
</feature>
<evidence type="ECO:0000256" key="2">
    <source>
        <dbReference type="ARBA" id="ARBA00010663"/>
    </source>
</evidence>
<protein>
    <submittedName>
        <fullName evidence="12">Tachykinin-like peptide receptor 86C</fullName>
    </submittedName>
</protein>
<comment type="similarity">
    <text evidence="2 9">Belongs to the G-protein coupled receptor 1 family.</text>
</comment>
<evidence type="ECO:0000313" key="13">
    <source>
        <dbReference type="Proteomes" id="UP000198287"/>
    </source>
</evidence>
<dbReference type="Proteomes" id="UP000198287">
    <property type="component" value="Unassembled WGS sequence"/>
</dbReference>
<evidence type="ECO:0000256" key="10">
    <source>
        <dbReference type="SAM" id="Phobius"/>
    </source>
</evidence>
<evidence type="ECO:0000256" key="4">
    <source>
        <dbReference type="ARBA" id="ARBA00022989"/>
    </source>
</evidence>
<dbReference type="Gene3D" id="1.20.1070.10">
    <property type="entry name" value="Rhodopsin 7-helix transmembrane proteins"/>
    <property type="match status" value="1"/>
</dbReference>
<sequence length="460" mass="52489">MVDSATLPLKSDDVPQPPVFRHLHTDYISERFQQSGHISQDNWFSDYMRTTLHHNFNDSEDYLNFLEAFLTLKNATNSEGIGIEYPDFTQIHAVRATFIISFAAVCLIAIIGNLFVCLTVYKNKAMHTPVNYYIVNLSVCDFLLFELTADAELNVMSDSLCTIIRFLESIVVFACVFTLVGICFERYNAIVNPVQSRINMTNCRIRRVLTLVWIVSILLSSPNLYPATAVFHSLYSDFGEFTRVTCFDGFSDTFRFVYFLTLFLLVFFLPLGFITTTCFSIARELFKEIPAQQSRDSRSIHLEQGRRKVAKMVLVIVLSFLLCWSPYFSVTLVTQLQSENFLHGGQYFFTMLLINLFAFANSCINPFIYFAMSTRFRRGFLSIMCSSCRTTTSQQRLGSHAMPSSNQTTNGVMTRQTTFSLRILSTQRESMRRENVSRRESRAGVGVGKTIIISQPACAE</sequence>
<dbReference type="PROSITE" id="PS00237">
    <property type="entry name" value="G_PROTEIN_RECEP_F1_1"/>
    <property type="match status" value="1"/>
</dbReference>
<accession>A0A226F3B6</accession>
<evidence type="ECO:0000256" key="7">
    <source>
        <dbReference type="ARBA" id="ARBA00023170"/>
    </source>
</evidence>
<dbReference type="EMBL" id="LNIX01000001">
    <property type="protein sequence ID" value="OXA63914.1"/>
    <property type="molecule type" value="Genomic_DNA"/>
</dbReference>
<evidence type="ECO:0000256" key="6">
    <source>
        <dbReference type="ARBA" id="ARBA00023136"/>
    </source>
</evidence>
<dbReference type="OMA" id="TAVNYYM"/>
<dbReference type="PANTHER" id="PTHR45695">
    <property type="entry name" value="LEUCOKININ RECEPTOR-RELATED"/>
    <property type="match status" value="1"/>
</dbReference>
<gene>
    <name evidence="12" type="ORF">Fcan01_00981</name>
</gene>
<dbReference type="Pfam" id="PF00001">
    <property type="entry name" value="7tm_1"/>
    <property type="match status" value="1"/>
</dbReference>
<keyword evidence="5 9" id="KW-0297">G-protein coupled receptor</keyword>
<evidence type="ECO:0000256" key="5">
    <source>
        <dbReference type="ARBA" id="ARBA00023040"/>
    </source>
</evidence>
<dbReference type="PROSITE" id="PS50262">
    <property type="entry name" value="G_PROTEIN_RECEP_F1_2"/>
    <property type="match status" value="1"/>
</dbReference>
<dbReference type="OrthoDB" id="10053194at2759"/>
<dbReference type="PRINTS" id="PR00237">
    <property type="entry name" value="GPCRRHODOPSN"/>
</dbReference>